<gene>
    <name evidence="2" type="ORF">GCM10011360_01050</name>
</gene>
<dbReference type="RefSeq" id="WP_188475685.1">
    <property type="nucleotide sequence ID" value="NZ_BMFJ01000001.1"/>
</dbReference>
<proteinExistence type="predicted"/>
<reference evidence="3" key="1">
    <citation type="journal article" date="2019" name="Int. J. Syst. Evol. Microbiol.">
        <title>The Global Catalogue of Microorganisms (GCM) 10K type strain sequencing project: providing services to taxonomists for standard genome sequencing and annotation.</title>
        <authorList>
            <consortium name="The Broad Institute Genomics Platform"/>
            <consortium name="The Broad Institute Genome Sequencing Center for Infectious Disease"/>
            <person name="Wu L."/>
            <person name="Ma J."/>
        </authorList>
    </citation>
    <scope>NUCLEOTIDE SEQUENCE [LARGE SCALE GENOMIC DNA]</scope>
    <source>
        <strain evidence="3">CGMCC 1.12664</strain>
    </source>
</reference>
<dbReference type="EMBL" id="BMFJ01000001">
    <property type="protein sequence ID" value="GGE16083.1"/>
    <property type="molecule type" value="Genomic_DNA"/>
</dbReference>
<dbReference type="Gene3D" id="3.90.550.10">
    <property type="entry name" value="Spore Coat Polysaccharide Biosynthesis Protein SpsA, Chain A"/>
    <property type="match status" value="1"/>
</dbReference>
<dbReference type="InterPro" id="IPR029044">
    <property type="entry name" value="Nucleotide-diphossugar_trans"/>
</dbReference>
<evidence type="ECO:0000259" key="1">
    <source>
        <dbReference type="Pfam" id="PF00535"/>
    </source>
</evidence>
<organism evidence="2 3">
    <name type="scientific">Primorskyibacter flagellatus</name>
    <dbReference type="NCBI Taxonomy" id="1387277"/>
    <lineage>
        <taxon>Bacteria</taxon>
        <taxon>Pseudomonadati</taxon>
        <taxon>Pseudomonadota</taxon>
        <taxon>Alphaproteobacteria</taxon>
        <taxon>Rhodobacterales</taxon>
        <taxon>Roseobacteraceae</taxon>
        <taxon>Primorskyibacter</taxon>
    </lineage>
</organism>
<dbReference type="CDD" id="cd00761">
    <property type="entry name" value="Glyco_tranf_GTA_type"/>
    <property type="match status" value="1"/>
</dbReference>
<dbReference type="InterPro" id="IPR001173">
    <property type="entry name" value="Glyco_trans_2-like"/>
</dbReference>
<name>A0A917EAD5_9RHOB</name>
<evidence type="ECO:0000313" key="2">
    <source>
        <dbReference type="EMBL" id="GGE16083.1"/>
    </source>
</evidence>
<accession>A0A917EAD5</accession>
<keyword evidence="3" id="KW-1185">Reference proteome</keyword>
<protein>
    <recommendedName>
        <fullName evidence="1">Glycosyltransferase 2-like domain-containing protein</fullName>
    </recommendedName>
</protein>
<dbReference type="Proteomes" id="UP000612855">
    <property type="component" value="Unassembled WGS sequence"/>
</dbReference>
<dbReference type="SUPFAM" id="SSF53448">
    <property type="entry name" value="Nucleotide-diphospho-sugar transferases"/>
    <property type="match status" value="1"/>
</dbReference>
<sequence length="383" mass="43284">MSEPYFSVILPMYKRPALARDALGSVLAQSFTDFEVIVSNNGAEPEVRDAIADLISDPRVTYLEFPEALPMPRHWETLSLKCTGRYVTVLPDRSVLYSDALEQIRAQHDADPARAEIVAWAWDIFHSDAQLLQKRRNTGPKTTIIDSDKLMIDQIHAQSYPQTIPRGLNSCVDRRLIDEIRAQNGEVFGVITPDFIFAYNCMMRRPEFVFINDSLAVSQGLAGSTGTQARMGDLRGYLSLFDSTDLFSHVPCDASIVENAIFQDFLLSADRNNRPDLADRIDRAVYYSKCFAEIAMKRRARILSRADIDAMEAKVTEALSREPLHIRQRVEAARTARPPLRSWVRGQIKGRLGARLEAIRPLLMRLRGARRVDSLLFAVSARD</sequence>
<feature type="domain" description="Glycosyltransferase 2-like" evidence="1">
    <location>
        <begin position="7"/>
        <end position="133"/>
    </location>
</feature>
<evidence type="ECO:0000313" key="3">
    <source>
        <dbReference type="Proteomes" id="UP000612855"/>
    </source>
</evidence>
<comment type="caution">
    <text evidence="2">The sequence shown here is derived from an EMBL/GenBank/DDBJ whole genome shotgun (WGS) entry which is preliminary data.</text>
</comment>
<dbReference type="AlphaFoldDB" id="A0A917EAD5"/>
<dbReference type="Pfam" id="PF00535">
    <property type="entry name" value="Glycos_transf_2"/>
    <property type="match status" value="1"/>
</dbReference>